<evidence type="ECO:0000259" key="1">
    <source>
        <dbReference type="Pfam" id="PF14574"/>
    </source>
</evidence>
<dbReference type="CDD" id="cd00207">
    <property type="entry name" value="fer2"/>
    <property type="match status" value="1"/>
</dbReference>
<dbReference type="GO" id="GO:0051536">
    <property type="term" value="F:iron-sulfur cluster binding"/>
    <property type="evidence" value="ECO:0007669"/>
    <property type="project" value="InterPro"/>
</dbReference>
<dbReference type="SUPFAM" id="SSF54292">
    <property type="entry name" value="2Fe-2S ferredoxin-like"/>
    <property type="match status" value="1"/>
</dbReference>
<dbReference type="InterPro" id="IPR027980">
    <property type="entry name" value="RACo_C"/>
</dbReference>
<evidence type="ECO:0000313" key="3">
    <source>
        <dbReference type="EMBL" id="SNR79949.1"/>
    </source>
</evidence>
<feature type="domain" description="RACo-like middle region" evidence="2">
    <location>
        <begin position="116"/>
        <end position="263"/>
    </location>
</feature>
<name>A0A238ZA53_9BACT</name>
<dbReference type="PANTHER" id="PTHR42895">
    <property type="entry name" value="IRON-SULFUR CLUSTER-BINDING PROTEIN-RELATED"/>
    <property type="match status" value="1"/>
</dbReference>
<keyword evidence="4" id="KW-1185">Reference proteome</keyword>
<dbReference type="InterPro" id="IPR001041">
    <property type="entry name" value="2Fe-2S_ferredoxin-type"/>
</dbReference>
<dbReference type="Proteomes" id="UP000198324">
    <property type="component" value="Unassembled WGS sequence"/>
</dbReference>
<dbReference type="InterPro" id="IPR012675">
    <property type="entry name" value="Beta-grasp_dom_sf"/>
</dbReference>
<dbReference type="InterPro" id="IPR042259">
    <property type="entry name" value="Raco-like_middle_sf"/>
</dbReference>
<gene>
    <name evidence="3" type="ORF">SAMN04488503_1353</name>
</gene>
<sequence length="527" mass="54695">MIRIATSDGRVLERVPDPQLTLAQAIFLAGLWDGVPLCAGLGKCGLCRVRFVQSAPPPRDEELRRLGAEALAQGWRLSCLHPAQACDIELPEPKRSGQARQQSGSAGTAHARDAAALAVDLGTTSIHWTALSGHEAIASGQELNPQMGLGSEVMSRLGFAARPGGADILRGLVLDRLRQLVAAAEHKAKAPVSRLCVAGNSAMTCLLLGLPLEGLSRAPYHLEYTGGDERELASDLPPARIPPLLAPFVGADISAGLAAVSLETTNPESGSPRFPFLLADLGTNGEFVLALSPDEYLLASVPMGPALEGVGLRHGRTAAPGAVRAFALTPAGLRPEYVERPPQPGEDGGITGVGYLSLAAALLRAGALDESGRFVVPATPLGRKIAGNTSEQGGETVLDLGGGLGLPASDVEELVKVKAAFNLALSRLLAESGLRAGALTAVFLAGAMGEHVDARDLAALGFLPEALAGRLVRAGNTSLAGARLLLNSPQAWDWVRALPGKCRALDLASDSGFGSLYVERMVLRHVP</sequence>
<proteinExistence type="predicted"/>
<dbReference type="RefSeq" id="WP_089273010.1">
    <property type="nucleotide sequence ID" value="NZ_FZOC01000002.1"/>
</dbReference>
<evidence type="ECO:0000313" key="4">
    <source>
        <dbReference type="Proteomes" id="UP000198324"/>
    </source>
</evidence>
<dbReference type="OrthoDB" id="9810588at2"/>
<protein>
    <submittedName>
        <fullName evidence="3">2Fe-2S iron-sulfur cluster binding domain-containing protein</fullName>
    </submittedName>
</protein>
<dbReference type="Pfam" id="PF14574">
    <property type="entry name" value="RACo_C_ter"/>
    <property type="match status" value="1"/>
</dbReference>
<dbReference type="Gene3D" id="3.30.420.480">
    <property type="entry name" value="Domain of unknown function (DUF4445)"/>
    <property type="match status" value="1"/>
</dbReference>
<dbReference type="InterPro" id="IPR052911">
    <property type="entry name" value="Corrinoid_activation_enz"/>
</dbReference>
<evidence type="ECO:0000259" key="2">
    <source>
        <dbReference type="Pfam" id="PF17651"/>
    </source>
</evidence>
<accession>A0A238ZA53</accession>
<dbReference type="InterPro" id="IPR036010">
    <property type="entry name" value="2Fe-2S_ferredoxin-like_sf"/>
</dbReference>
<dbReference type="PANTHER" id="PTHR42895:SF2">
    <property type="entry name" value="IRON-SULFUR CLUSTER PROTEIN"/>
    <property type="match status" value="1"/>
</dbReference>
<dbReference type="EMBL" id="FZOC01000002">
    <property type="protein sequence ID" value="SNR79949.1"/>
    <property type="molecule type" value="Genomic_DNA"/>
</dbReference>
<dbReference type="Gene3D" id="3.10.20.30">
    <property type="match status" value="1"/>
</dbReference>
<feature type="domain" description="RACo C-terminal" evidence="1">
    <location>
        <begin position="277"/>
        <end position="525"/>
    </location>
</feature>
<dbReference type="Pfam" id="PF17651">
    <property type="entry name" value="Raco_middle"/>
    <property type="match status" value="1"/>
</dbReference>
<reference evidence="3 4" key="1">
    <citation type="submission" date="2017-06" db="EMBL/GenBank/DDBJ databases">
        <authorList>
            <person name="Kim H.J."/>
            <person name="Triplett B.A."/>
        </authorList>
    </citation>
    <scope>NUCLEOTIDE SEQUENCE [LARGE SCALE GENOMIC DNA]</scope>
    <source>
        <strain evidence="3 4">DSM 13116</strain>
    </source>
</reference>
<dbReference type="AlphaFoldDB" id="A0A238ZA53"/>
<organism evidence="3 4">
    <name type="scientific">Humidesulfovibrio mexicanus</name>
    <dbReference type="NCBI Taxonomy" id="147047"/>
    <lineage>
        <taxon>Bacteria</taxon>
        <taxon>Pseudomonadati</taxon>
        <taxon>Thermodesulfobacteriota</taxon>
        <taxon>Desulfovibrionia</taxon>
        <taxon>Desulfovibrionales</taxon>
        <taxon>Desulfovibrionaceae</taxon>
        <taxon>Humidesulfovibrio</taxon>
    </lineage>
</organism>
<dbReference type="InterPro" id="IPR041414">
    <property type="entry name" value="Raco-like_middle"/>
</dbReference>